<dbReference type="KEGG" id="vg:55813569"/>
<sequence length="79" mass="8869">MDTCSVSSEQCIPKPLVIESALTAMWLINYLYVDLLIDSEIKDMQRKLHTDKASAIRAIKLKAKASGIVEHDRILNGVR</sequence>
<proteinExistence type="predicted"/>
<evidence type="ECO:0000313" key="2">
    <source>
        <dbReference type="EMBL" id="QEA03358.1"/>
    </source>
</evidence>
<dbReference type="GeneID" id="55813569"/>
<dbReference type="Proteomes" id="UP000321158">
    <property type="component" value="Segment"/>
</dbReference>
<accession>A0A5B8R925</accession>
<evidence type="ECO:0000256" key="1">
    <source>
        <dbReference type="SAM" id="Phobius"/>
    </source>
</evidence>
<name>A0A5B8R925_9CAUD</name>
<keyword evidence="1" id="KW-0472">Membrane</keyword>
<evidence type="ECO:0000313" key="3">
    <source>
        <dbReference type="Proteomes" id="UP000321158"/>
    </source>
</evidence>
<keyword evidence="3" id="KW-1185">Reference proteome</keyword>
<dbReference type="EMBL" id="MN163281">
    <property type="protein sequence ID" value="QEA03358.1"/>
    <property type="molecule type" value="Genomic_DNA"/>
</dbReference>
<keyword evidence="1" id="KW-1133">Transmembrane helix</keyword>
<organism evidence="2 3">
    <name type="scientific">Klebsiella phage KpCHEMY26</name>
    <dbReference type="NCBI Taxonomy" id="2596966"/>
    <lineage>
        <taxon>Viruses</taxon>
        <taxon>Duplodnaviria</taxon>
        <taxon>Heunggongvirae</taxon>
        <taxon>Uroviricota</taxon>
        <taxon>Caudoviricetes</taxon>
        <taxon>Schitoviridae</taxon>
        <taxon>Humphriesvirinae</taxon>
        <taxon>Pylasvirus</taxon>
        <taxon>Pylasvirus KpCHEMY26</taxon>
    </lineage>
</organism>
<dbReference type="RefSeq" id="YP_009884217.1">
    <property type="nucleotide sequence ID" value="NC_049467.1"/>
</dbReference>
<feature type="transmembrane region" description="Helical" evidence="1">
    <location>
        <begin position="16"/>
        <end position="37"/>
    </location>
</feature>
<protein>
    <submittedName>
        <fullName evidence="2">Uncharacterized protein</fullName>
    </submittedName>
</protein>
<reference evidence="2" key="1">
    <citation type="journal article" date="2019" name="Microbiol. Resour. Announc.">
        <title>Complete Genome Sequence of two Klebsiella pneumoniae phages isolated as part of international effort.</title>
        <authorList>
            <person name="Yerushalmy O."/>
            <person name="Glazer S."/>
            <person name="Nir-Paz R."/>
            <person name="Tuomala H."/>
            <person name="Skurnik M."/>
            <person name="Kiljunen S."/>
            <person name="Hazan R."/>
        </authorList>
    </citation>
    <scope>NUCLEOTIDE SEQUENCE [LARGE SCALE GENOMIC DNA]</scope>
</reference>
<keyword evidence="1" id="KW-0812">Transmembrane</keyword>